<dbReference type="Proteomes" id="UP001178507">
    <property type="component" value="Unassembled WGS sequence"/>
</dbReference>
<feature type="non-terminal residue" evidence="4">
    <location>
        <position position="1"/>
    </location>
</feature>
<feature type="coiled-coil region" evidence="2">
    <location>
        <begin position="133"/>
        <end position="160"/>
    </location>
</feature>
<dbReference type="InterPro" id="IPR011990">
    <property type="entry name" value="TPR-like_helical_dom_sf"/>
</dbReference>
<name>A0AA36IQ10_9DINO</name>
<reference evidence="4" key="1">
    <citation type="submission" date="2023-08" db="EMBL/GenBank/DDBJ databases">
        <authorList>
            <person name="Chen Y."/>
            <person name="Shah S."/>
            <person name="Dougan E. K."/>
            <person name="Thang M."/>
            <person name="Chan C."/>
        </authorList>
    </citation>
    <scope>NUCLEOTIDE SEQUENCE</scope>
</reference>
<dbReference type="Gene3D" id="1.25.40.10">
    <property type="entry name" value="Tetratricopeptide repeat domain"/>
    <property type="match status" value="1"/>
</dbReference>
<dbReference type="SMART" id="SM00028">
    <property type="entry name" value="TPR"/>
    <property type="match status" value="2"/>
</dbReference>
<feature type="repeat" description="TPR" evidence="1">
    <location>
        <begin position="440"/>
        <end position="473"/>
    </location>
</feature>
<dbReference type="PROSITE" id="PS50005">
    <property type="entry name" value="TPR"/>
    <property type="match status" value="2"/>
</dbReference>
<evidence type="ECO:0000256" key="3">
    <source>
        <dbReference type="SAM" id="MobiDB-lite"/>
    </source>
</evidence>
<feature type="coiled-coil region" evidence="2">
    <location>
        <begin position="20"/>
        <end position="96"/>
    </location>
</feature>
<keyword evidence="1" id="KW-0802">TPR repeat</keyword>
<proteinExistence type="predicted"/>
<accession>A0AA36IQ10</accession>
<dbReference type="InterPro" id="IPR019734">
    <property type="entry name" value="TPR_rpt"/>
</dbReference>
<keyword evidence="2" id="KW-0175">Coiled coil</keyword>
<evidence type="ECO:0000256" key="2">
    <source>
        <dbReference type="SAM" id="Coils"/>
    </source>
</evidence>
<evidence type="ECO:0000313" key="5">
    <source>
        <dbReference type="Proteomes" id="UP001178507"/>
    </source>
</evidence>
<feature type="region of interest" description="Disordered" evidence="3">
    <location>
        <begin position="343"/>
        <end position="395"/>
    </location>
</feature>
<dbReference type="Pfam" id="PF13181">
    <property type="entry name" value="TPR_8"/>
    <property type="match status" value="2"/>
</dbReference>
<organism evidence="4 5">
    <name type="scientific">Effrenium voratum</name>
    <dbReference type="NCBI Taxonomy" id="2562239"/>
    <lineage>
        <taxon>Eukaryota</taxon>
        <taxon>Sar</taxon>
        <taxon>Alveolata</taxon>
        <taxon>Dinophyceae</taxon>
        <taxon>Suessiales</taxon>
        <taxon>Symbiodiniaceae</taxon>
        <taxon>Effrenium</taxon>
    </lineage>
</organism>
<keyword evidence="5" id="KW-1185">Reference proteome</keyword>
<dbReference type="SUPFAM" id="SSF48452">
    <property type="entry name" value="TPR-like"/>
    <property type="match status" value="1"/>
</dbReference>
<protein>
    <submittedName>
        <fullName evidence="4">Uncharacterized protein</fullName>
    </submittedName>
</protein>
<evidence type="ECO:0000256" key="1">
    <source>
        <dbReference type="PROSITE-ProRule" id="PRU00339"/>
    </source>
</evidence>
<evidence type="ECO:0000313" key="4">
    <source>
        <dbReference type="EMBL" id="CAJ1390780.1"/>
    </source>
</evidence>
<sequence length="518" mass="57525">DASLELGASKEALRIEECQAARARRDAAFAAAELKDLDEAFQAVVVEHELESRMEEEQAHLAEQAALLAADLRQRLRRSSQELQQLQMQHQDLAESVEAHGSRRRSLELLELRRKEEELNASSRMARLLQHTLAEEQSSRDACREELQLATEECQDQRLRCQEEHRELQGACEAALNGLPLHFYEEVCRESQAGGEGDLTMARYGHILEAVAQCVRTLLRENTQLQAQGEGGNELRASTSTLGQLALTPLSLSLDRPEPERSFTAPELHREVFAMHQELSGAREEVRQLTQQSLGRGILRSRAKNEVQQMQSEMEDLQAQHARELELLQSELASAKAEKAKSLSFASESSREAKSPPSPGGTSRSLRAPKTPWKRVSHIEARTPSASSGGPGPGENEALSKAFAYAEALCEGQRYKEALPLLREVMQVGRGRGLSELRLADVAAYIGVATQAEGRTDEALAAYCEAIRLDPSLHVCHANLASLYQFLDQPQQAREHLAQALQLDPSNRAYVELARSLR</sequence>
<dbReference type="EMBL" id="CAUJNA010002142">
    <property type="protein sequence ID" value="CAJ1390780.1"/>
    <property type="molecule type" value="Genomic_DNA"/>
</dbReference>
<feature type="repeat" description="TPR" evidence="1">
    <location>
        <begin position="474"/>
        <end position="507"/>
    </location>
</feature>
<feature type="coiled-coil region" evidence="2">
    <location>
        <begin position="300"/>
        <end position="338"/>
    </location>
</feature>
<dbReference type="AlphaFoldDB" id="A0AA36IQ10"/>
<comment type="caution">
    <text evidence="4">The sequence shown here is derived from an EMBL/GenBank/DDBJ whole genome shotgun (WGS) entry which is preliminary data.</text>
</comment>
<gene>
    <name evidence="4" type="ORF">EVOR1521_LOCUS16103</name>
</gene>